<comment type="caution">
    <text evidence="1">The sequence shown here is derived from an EMBL/GenBank/DDBJ whole genome shotgun (WGS) entry which is preliminary data.</text>
</comment>
<name>A0A4Y8PUL1_9BACL</name>
<evidence type="ECO:0000313" key="2">
    <source>
        <dbReference type="Proteomes" id="UP000298246"/>
    </source>
</evidence>
<protein>
    <submittedName>
        <fullName evidence="1">Uncharacterized protein</fullName>
    </submittedName>
</protein>
<proteinExistence type="predicted"/>
<keyword evidence="2" id="KW-1185">Reference proteome</keyword>
<organism evidence="1 2">
    <name type="scientific">Paenibacillus athensensis</name>
    <dbReference type="NCBI Taxonomy" id="1967502"/>
    <lineage>
        <taxon>Bacteria</taxon>
        <taxon>Bacillati</taxon>
        <taxon>Bacillota</taxon>
        <taxon>Bacilli</taxon>
        <taxon>Bacillales</taxon>
        <taxon>Paenibacillaceae</taxon>
        <taxon>Paenibacillus</taxon>
    </lineage>
</organism>
<dbReference type="AlphaFoldDB" id="A0A4Y8PUL1"/>
<evidence type="ECO:0000313" key="1">
    <source>
        <dbReference type="EMBL" id="TFE84294.1"/>
    </source>
</evidence>
<dbReference type="InterPro" id="IPR013320">
    <property type="entry name" value="ConA-like_dom_sf"/>
</dbReference>
<gene>
    <name evidence="1" type="ORF">B5M42_20575</name>
</gene>
<reference evidence="1 2" key="1">
    <citation type="submission" date="2017-03" db="EMBL/GenBank/DDBJ databases">
        <title>Isolation of Levoglucosan Utilizing Bacteria.</title>
        <authorList>
            <person name="Arya A.S."/>
        </authorList>
    </citation>
    <scope>NUCLEOTIDE SEQUENCE [LARGE SCALE GENOMIC DNA]</scope>
    <source>
        <strain evidence="1 2">MEC069</strain>
    </source>
</reference>
<accession>A0A4Y8PUL1</accession>
<dbReference type="EMBL" id="MYFO01000036">
    <property type="protein sequence ID" value="TFE84294.1"/>
    <property type="molecule type" value="Genomic_DNA"/>
</dbReference>
<dbReference type="RefSeq" id="WP_134756276.1">
    <property type="nucleotide sequence ID" value="NZ_MYFO02000001.1"/>
</dbReference>
<dbReference type="Proteomes" id="UP000298246">
    <property type="component" value="Unassembled WGS sequence"/>
</dbReference>
<dbReference type="SUPFAM" id="SSF49899">
    <property type="entry name" value="Concanavalin A-like lectins/glucanases"/>
    <property type="match status" value="1"/>
</dbReference>
<dbReference type="OrthoDB" id="2573787at2"/>
<sequence length="213" mass="23003">MTTQYAKFAKIQVNSPGRGMQTSLTLPSSYTIGSSGGYIHFYVGLGDYECGISTDYGTSGWRWFASSGAVTGTDAGGTVGEFAQRDTVNIKLTLDDTDNKAKFYVNGALKHTFSPSYTSSTAFDNCRLILGALTTTFSTVPDPLPAWQVFHDQVTASGLMYKNANRAWLNIKAANATPTVFHTPGSKTPNPQNYSFDSSQLSSSRVYGSIQSY</sequence>